<keyword evidence="1" id="KW-0853">WD repeat</keyword>
<proteinExistence type="predicted"/>
<dbReference type="AlphaFoldDB" id="A0A8S1YH12"/>
<dbReference type="PANTHER" id="PTHR19920">
    <property type="entry name" value="WD40 PROTEIN CIAO1"/>
    <property type="match status" value="1"/>
</dbReference>
<dbReference type="PANTHER" id="PTHR19920:SF0">
    <property type="entry name" value="CYTOSOLIC IRON-SULFUR PROTEIN ASSEMBLY PROTEIN CIAO1-RELATED"/>
    <property type="match status" value="1"/>
</dbReference>
<protein>
    <submittedName>
        <fullName evidence="2">Uncharacterized protein</fullName>
    </submittedName>
</protein>
<sequence>MQGIENNFLPKSLIYEDINKTPIKQENWCFSIAINNENSLILVGCGNWIKVYQVKQEKVRLIHYYLTPNRVIIVIFFKFNFLFASSSEDNSIIIWSPYFNQKSKFLMKLRGHSKNIQCLVLHPIDDQMLITGSYDSKIKFWSCYNKSNILSGNCLQTITEHSSHVYGLSINQNGNKLISCGLDNLILVMERINQDSHWSVKQKIKVIRYGFRIAFVSDLVLVFLPQSSSHLKIYTLNPIDNEYSNSEDVVIDGGNSFCNHYFPIQYCQQKKLMLIKNGNCLNFVRVILPFKDNNNTQKVEIISISRYIFKMRKAQIFVIIKFMVHQVMMEIIQYFGQNQRMKFKYQSILRILSDILIIKKIVYVYNIKIILINKF</sequence>
<dbReference type="Proteomes" id="UP000689195">
    <property type="component" value="Unassembled WGS sequence"/>
</dbReference>
<comment type="caution">
    <text evidence="2">The sequence shown here is derived from an EMBL/GenBank/DDBJ whole genome shotgun (WGS) entry which is preliminary data.</text>
</comment>
<dbReference type="GO" id="GO:0097361">
    <property type="term" value="C:cytosolic [4Fe-4S] assembly targeting complex"/>
    <property type="evidence" value="ECO:0007669"/>
    <property type="project" value="TreeGrafter"/>
</dbReference>
<evidence type="ECO:0000313" key="2">
    <source>
        <dbReference type="EMBL" id="CAD8213355.1"/>
    </source>
</evidence>
<evidence type="ECO:0000256" key="1">
    <source>
        <dbReference type="PROSITE-ProRule" id="PRU00221"/>
    </source>
</evidence>
<dbReference type="EMBL" id="CAJJDO010000177">
    <property type="protein sequence ID" value="CAD8213355.1"/>
    <property type="molecule type" value="Genomic_DNA"/>
</dbReference>
<name>A0A8S1YH12_9CILI</name>
<gene>
    <name evidence="2" type="ORF">PPENT_87.1.T1770018</name>
</gene>
<dbReference type="PROSITE" id="PS50082">
    <property type="entry name" value="WD_REPEATS_2"/>
    <property type="match status" value="1"/>
</dbReference>
<accession>A0A8S1YH12</accession>
<dbReference type="OrthoDB" id="6252103at2759"/>
<organism evidence="2 3">
    <name type="scientific">Paramecium pentaurelia</name>
    <dbReference type="NCBI Taxonomy" id="43138"/>
    <lineage>
        <taxon>Eukaryota</taxon>
        <taxon>Sar</taxon>
        <taxon>Alveolata</taxon>
        <taxon>Ciliophora</taxon>
        <taxon>Intramacronucleata</taxon>
        <taxon>Oligohymenophorea</taxon>
        <taxon>Peniculida</taxon>
        <taxon>Parameciidae</taxon>
        <taxon>Paramecium</taxon>
    </lineage>
</organism>
<dbReference type="GO" id="GO:0016226">
    <property type="term" value="P:iron-sulfur cluster assembly"/>
    <property type="evidence" value="ECO:0007669"/>
    <property type="project" value="TreeGrafter"/>
</dbReference>
<dbReference type="PROSITE" id="PS50294">
    <property type="entry name" value="WD_REPEATS_REGION"/>
    <property type="match status" value="1"/>
</dbReference>
<feature type="repeat" description="WD" evidence="1">
    <location>
        <begin position="109"/>
        <end position="151"/>
    </location>
</feature>
<dbReference type="Pfam" id="PF00400">
    <property type="entry name" value="WD40"/>
    <property type="match status" value="2"/>
</dbReference>
<keyword evidence="3" id="KW-1185">Reference proteome</keyword>
<dbReference type="InterPro" id="IPR001680">
    <property type="entry name" value="WD40_rpt"/>
</dbReference>
<dbReference type="SMART" id="SM00320">
    <property type="entry name" value="WD40"/>
    <property type="match status" value="4"/>
</dbReference>
<evidence type="ECO:0000313" key="3">
    <source>
        <dbReference type="Proteomes" id="UP000689195"/>
    </source>
</evidence>
<reference evidence="2" key="1">
    <citation type="submission" date="2021-01" db="EMBL/GenBank/DDBJ databases">
        <authorList>
            <consortium name="Genoscope - CEA"/>
            <person name="William W."/>
        </authorList>
    </citation>
    <scope>NUCLEOTIDE SEQUENCE</scope>
</reference>